<evidence type="ECO:0000313" key="1">
    <source>
        <dbReference type="EMBL" id="TGE36474.1"/>
    </source>
</evidence>
<sequence>MVDKVSKGHRLVMENREQIALTGVKKVQSFDPKEIVLETELGILSIKGEQLGIKLLNLEEGKIDLQGHVGALIYQRNTNGGSRQGLMNRIFR</sequence>
<dbReference type="AlphaFoldDB" id="A0A4Z0R1F4"/>
<protein>
    <submittedName>
        <fullName evidence="1">Sporulation protein YabP</fullName>
    </submittedName>
</protein>
<dbReference type="RefSeq" id="WP_135549475.1">
    <property type="nucleotide sequence ID" value="NZ_SPQQ01000007.1"/>
</dbReference>
<reference evidence="1 2" key="1">
    <citation type="submission" date="2019-03" db="EMBL/GenBank/DDBJ databases">
        <title>Draft Genome Sequence of Desulfosporosinus fructosivorans Strain 63.6F, Isolated from Marine Sediment in the Baltic Sea.</title>
        <authorList>
            <person name="Hausmann B."/>
            <person name="Vandieken V."/>
            <person name="Pjevac P."/>
            <person name="Schreck K."/>
            <person name="Herbold C.W."/>
            <person name="Loy A."/>
        </authorList>
    </citation>
    <scope>NUCLEOTIDE SEQUENCE [LARGE SCALE GENOMIC DNA]</scope>
    <source>
        <strain evidence="1 2">63.6F</strain>
    </source>
</reference>
<comment type="caution">
    <text evidence="1">The sequence shown here is derived from an EMBL/GenBank/DDBJ whole genome shotgun (WGS) entry which is preliminary data.</text>
</comment>
<proteinExistence type="predicted"/>
<keyword evidence="2" id="KW-1185">Reference proteome</keyword>
<accession>A0A4Z0R1F4</accession>
<dbReference type="Pfam" id="PF07873">
    <property type="entry name" value="YabP"/>
    <property type="match status" value="1"/>
</dbReference>
<dbReference type="Gene3D" id="2.60.40.2000">
    <property type="match status" value="1"/>
</dbReference>
<dbReference type="Proteomes" id="UP000298460">
    <property type="component" value="Unassembled WGS sequence"/>
</dbReference>
<dbReference type="EMBL" id="SPQQ01000007">
    <property type="protein sequence ID" value="TGE36474.1"/>
    <property type="molecule type" value="Genomic_DNA"/>
</dbReference>
<organism evidence="1 2">
    <name type="scientific">Desulfosporosinus fructosivorans</name>
    <dbReference type="NCBI Taxonomy" id="2018669"/>
    <lineage>
        <taxon>Bacteria</taxon>
        <taxon>Bacillati</taxon>
        <taxon>Bacillota</taxon>
        <taxon>Clostridia</taxon>
        <taxon>Eubacteriales</taxon>
        <taxon>Desulfitobacteriaceae</taxon>
        <taxon>Desulfosporosinus</taxon>
    </lineage>
</organism>
<gene>
    <name evidence="1" type="primary">yabP</name>
    <name evidence="1" type="ORF">E4K67_18640</name>
</gene>
<dbReference type="InterPro" id="IPR012504">
    <property type="entry name" value="Spore_YabP"/>
</dbReference>
<dbReference type="OrthoDB" id="9795125at2"/>
<name>A0A4Z0R1F4_9FIRM</name>
<dbReference type="PIRSF" id="PIRSF011576">
    <property type="entry name" value="YabP"/>
    <property type="match status" value="1"/>
</dbReference>
<dbReference type="NCBIfam" id="TIGR02892">
    <property type="entry name" value="spore_yabP"/>
    <property type="match status" value="1"/>
</dbReference>
<dbReference type="InterPro" id="IPR038705">
    <property type="entry name" value="YabP_sf"/>
</dbReference>
<dbReference type="GO" id="GO:0030435">
    <property type="term" value="P:sporulation resulting in formation of a cellular spore"/>
    <property type="evidence" value="ECO:0007669"/>
    <property type="project" value="InterPro"/>
</dbReference>
<dbReference type="InterPro" id="IPR022476">
    <property type="entry name" value="Spore_YabP/YqfC"/>
</dbReference>
<evidence type="ECO:0000313" key="2">
    <source>
        <dbReference type="Proteomes" id="UP000298460"/>
    </source>
</evidence>